<dbReference type="Gene3D" id="1.10.10.10">
    <property type="entry name" value="Winged helix-like DNA-binding domain superfamily/Winged helix DNA-binding domain"/>
    <property type="match status" value="1"/>
</dbReference>
<keyword evidence="6" id="KW-1185">Reference proteome</keyword>
<evidence type="ECO:0000256" key="2">
    <source>
        <dbReference type="ARBA" id="ARBA00023125"/>
    </source>
</evidence>
<dbReference type="InterPro" id="IPR011991">
    <property type="entry name" value="ArsR-like_HTH"/>
</dbReference>
<protein>
    <submittedName>
        <fullName evidence="5">Transcriptional regulator, ArsR family</fullName>
    </submittedName>
</protein>
<dbReference type="PANTHER" id="PTHR43132:SF2">
    <property type="entry name" value="ARSENICAL RESISTANCE OPERON REPRESSOR ARSR-RELATED"/>
    <property type="match status" value="1"/>
</dbReference>
<evidence type="ECO:0000313" key="6">
    <source>
        <dbReference type="Proteomes" id="UP000198629"/>
    </source>
</evidence>
<keyword evidence="1" id="KW-0805">Transcription regulation</keyword>
<name>A0A1G9CMD7_9PROT</name>
<dbReference type="PROSITE" id="PS50987">
    <property type="entry name" value="HTH_ARSR_2"/>
    <property type="match status" value="1"/>
</dbReference>
<keyword evidence="3" id="KW-0804">Transcription</keyword>
<feature type="domain" description="HTH arsR-type" evidence="4">
    <location>
        <begin position="1"/>
        <end position="95"/>
    </location>
</feature>
<gene>
    <name evidence="5" type="ORF">SAMN05192566_1524</name>
</gene>
<proteinExistence type="predicted"/>
<sequence length="113" mass="12194">MDIKSAVTQLSSIAQEARLEIFRLLVQAGIEGLPAGSIGEQLKIPPSTLSFHLKELSYAGLINSRQVSRFIYYTANYAAMNGLLAYLTENCCAGVNNCCPDVTSCNSEKGNES</sequence>
<dbReference type="EMBL" id="FNFX01000003">
    <property type="protein sequence ID" value="SDK52625.1"/>
    <property type="molecule type" value="Genomic_DNA"/>
</dbReference>
<dbReference type="RefSeq" id="WP_091471554.1">
    <property type="nucleotide sequence ID" value="NZ_FNFX01000003.1"/>
</dbReference>
<dbReference type="NCBIfam" id="NF033788">
    <property type="entry name" value="HTH_metalloreg"/>
    <property type="match status" value="1"/>
</dbReference>
<evidence type="ECO:0000259" key="4">
    <source>
        <dbReference type="PROSITE" id="PS50987"/>
    </source>
</evidence>
<dbReference type="SUPFAM" id="SSF46785">
    <property type="entry name" value="Winged helix' DNA-binding domain"/>
    <property type="match status" value="1"/>
</dbReference>
<evidence type="ECO:0000256" key="1">
    <source>
        <dbReference type="ARBA" id="ARBA00023015"/>
    </source>
</evidence>
<reference evidence="6" key="1">
    <citation type="submission" date="2016-10" db="EMBL/GenBank/DDBJ databases">
        <authorList>
            <person name="Varghese N."/>
            <person name="Submissions S."/>
        </authorList>
    </citation>
    <scope>NUCLEOTIDE SEQUENCE [LARGE SCALE GENOMIC DNA]</scope>
    <source>
        <strain evidence="6">CBMB127</strain>
    </source>
</reference>
<dbReference type="GO" id="GO:0003677">
    <property type="term" value="F:DNA binding"/>
    <property type="evidence" value="ECO:0007669"/>
    <property type="project" value="UniProtKB-KW"/>
</dbReference>
<dbReference type="STRING" id="492660.SAMN05192566_1524"/>
<dbReference type="InterPro" id="IPR036390">
    <property type="entry name" value="WH_DNA-bd_sf"/>
</dbReference>
<dbReference type="CDD" id="cd00090">
    <property type="entry name" value="HTH_ARSR"/>
    <property type="match status" value="1"/>
</dbReference>
<dbReference type="OrthoDB" id="5297460at2"/>
<dbReference type="GO" id="GO:0003700">
    <property type="term" value="F:DNA-binding transcription factor activity"/>
    <property type="evidence" value="ECO:0007669"/>
    <property type="project" value="InterPro"/>
</dbReference>
<dbReference type="PANTHER" id="PTHR43132">
    <property type="entry name" value="ARSENICAL RESISTANCE OPERON REPRESSOR ARSR-RELATED"/>
    <property type="match status" value="1"/>
</dbReference>
<dbReference type="InterPro" id="IPR036388">
    <property type="entry name" value="WH-like_DNA-bd_sf"/>
</dbReference>
<dbReference type="PRINTS" id="PR00778">
    <property type="entry name" value="HTHARSR"/>
</dbReference>
<dbReference type="Pfam" id="PF12840">
    <property type="entry name" value="HTH_20"/>
    <property type="match status" value="1"/>
</dbReference>
<dbReference type="InterPro" id="IPR051011">
    <property type="entry name" value="Metal_resp_trans_reg"/>
</dbReference>
<dbReference type="AlphaFoldDB" id="A0A1G9CMD7"/>
<evidence type="ECO:0000256" key="3">
    <source>
        <dbReference type="ARBA" id="ARBA00023163"/>
    </source>
</evidence>
<dbReference type="SMART" id="SM00418">
    <property type="entry name" value="HTH_ARSR"/>
    <property type="match status" value="1"/>
</dbReference>
<dbReference type="InterPro" id="IPR001845">
    <property type="entry name" value="HTH_ArsR_DNA-bd_dom"/>
</dbReference>
<organism evidence="5 6">
    <name type="scientific">Methylophilus rhizosphaerae</name>
    <dbReference type="NCBI Taxonomy" id="492660"/>
    <lineage>
        <taxon>Bacteria</taxon>
        <taxon>Pseudomonadati</taxon>
        <taxon>Pseudomonadota</taxon>
        <taxon>Betaproteobacteria</taxon>
        <taxon>Nitrosomonadales</taxon>
        <taxon>Methylophilaceae</taxon>
        <taxon>Methylophilus</taxon>
    </lineage>
</organism>
<dbReference type="Proteomes" id="UP000198629">
    <property type="component" value="Unassembled WGS sequence"/>
</dbReference>
<accession>A0A1G9CMD7</accession>
<keyword evidence="2" id="KW-0238">DNA-binding</keyword>
<evidence type="ECO:0000313" key="5">
    <source>
        <dbReference type="EMBL" id="SDK52625.1"/>
    </source>
</evidence>